<dbReference type="SUPFAM" id="SSF51905">
    <property type="entry name" value="FAD/NAD(P)-binding domain"/>
    <property type="match status" value="1"/>
</dbReference>
<dbReference type="InterPro" id="IPR036188">
    <property type="entry name" value="FAD/NAD-bd_sf"/>
</dbReference>
<evidence type="ECO:0000313" key="1">
    <source>
        <dbReference type="EMBL" id="CAB4865394.1"/>
    </source>
</evidence>
<dbReference type="Gene3D" id="3.90.660.50">
    <property type="match status" value="1"/>
</dbReference>
<dbReference type="EMBL" id="CAFBLP010000008">
    <property type="protein sequence ID" value="CAB4865394.1"/>
    <property type="molecule type" value="Genomic_DNA"/>
</dbReference>
<dbReference type="Pfam" id="PF13450">
    <property type="entry name" value="NAD_binding_8"/>
    <property type="match status" value="1"/>
</dbReference>
<name>A0A6J7D8X8_9ZZZZ</name>
<gene>
    <name evidence="1" type="ORF">UFOPK3376_00511</name>
</gene>
<dbReference type="AlphaFoldDB" id="A0A6J7D8X8"/>
<proteinExistence type="predicted"/>
<dbReference type="PANTHER" id="PTHR10668">
    <property type="entry name" value="PHYTOENE DEHYDROGENASE"/>
    <property type="match status" value="1"/>
</dbReference>
<organism evidence="1">
    <name type="scientific">freshwater metagenome</name>
    <dbReference type="NCBI Taxonomy" id="449393"/>
    <lineage>
        <taxon>unclassified sequences</taxon>
        <taxon>metagenomes</taxon>
        <taxon>ecological metagenomes</taxon>
    </lineage>
</organism>
<sequence length="474" mass="50185">MTLLDAVVVGSGPNGLAAAITLARAGKSVVVLEAEAEPGGGLRSAELTLPGFVHDICSAIHPLAATSPFFRSMSLAERGVDLLEPEIALAHPLDGGRVATLHRSTERTVESLGTDGRGFQRWIAPHSAAWHDLAPALLAPLLQVPRHPVALARFGAGAVWPATRFGDRVFKSEQGRALFAGCAAHACVPLSAPLTSSFAMVLMAAAGAVGWPVVRGGSARMAEGLVAELEAHGGRIEYGRRITSLAELVPSRVVLFDLAPRQVAAIAGDQLSASYRRRLNRFRLGPGIFKLDYALSGPVPWTAEACRRAGTLHLGGTAREIAASEHDVAHGRHPDQPYVLVAQQSVVDPTRAPAGQHTLWAYCHVPSASTQDMTERIEAQIERFAPGFRDLILARHAADSRWYEAHDNAYIGGDITGGSNGGLQLVFRPTVGRPYRTSNPRLFMCSASTPPGAGVHGMCGFHAANAALSSRALR</sequence>
<dbReference type="Gene3D" id="3.50.50.60">
    <property type="entry name" value="FAD/NAD(P)-binding domain"/>
    <property type="match status" value="1"/>
</dbReference>
<dbReference type="PANTHER" id="PTHR10668:SF105">
    <property type="entry name" value="DEHYDROGENASE-RELATED"/>
    <property type="match status" value="1"/>
</dbReference>
<reference evidence="1" key="1">
    <citation type="submission" date="2020-05" db="EMBL/GenBank/DDBJ databases">
        <authorList>
            <person name="Chiriac C."/>
            <person name="Salcher M."/>
            <person name="Ghai R."/>
            <person name="Kavagutti S V."/>
        </authorList>
    </citation>
    <scope>NUCLEOTIDE SEQUENCE</scope>
</reference>
<protein>
    <submittedName>
        <fullName evidence="1">Unannotated protein</fullName>
    </submittedName>
</protein>
<accession>A0A6J7D8X8</accession>